<evidence type="ECO:0000313" key="2">
    <source>
        <dbReference type="Proteomes" id="UP000502041"/>
    </source>
</evidence>
<name>A0A6H2HCT7_9BURK</name>
<dbReference type="EMBL" id="CP051461">
    <property type="protein sequence ID" value="QJC57688.1"/>
    <property type="molecule type" value="Genomic_DNA"/>
</dbReference>
<keyword evidence="2" id="KW-1185">Reference proteome</keyword>
<dbReference type="Gene3D" id="1.25.40.10">
    <property type="entry name" value="Tetratricopeptide repeat domain"/>
    <property type="match status" value="1"/>
</dbReference>
<dbReference type="AlphaFoldDB" id="A0A6H2HCT7"/>
<dbReference type="KEGG" id="pvac:HC248_03018"/>
<organism evidence="1 2">
    <name type="scientific">Polaromonas vacuolata</name>
    <dbReference type="NCBI Taxonomy" id="37448"/>
    <lineage>
        <taxon>Bacteria</taxon>
        <taxon>Pseudomonadati</taxon>
        <taxon>Pseudomonadota</taxon>
        <taxon>Betaproteobacteria</taxon>
        <taxon>Burkholderiales</taxon>
        <taxon>Comamonadaceae</taxon>
        <taxon>Polaromonas</taxon>
    </lineage>
</organism>
<sequence length="401" mass="43284">MLKYHFMNSRFSISLRWLLAFSLLSTGLNAVAVSLLTPGRDDEVLEVLPGITQARPARVNAGSTAAAASKKISPAAAVLQARQDITIARQTGDTRYWGRAQAVLGAWWDKPDAPTELAVLQATVQQGRHEFDASRKTLTAALVRAPDSAQGWLNLAALERLSGRYPDALKACDSVALAGQGLHAQACRLETESLQGRQSEAATGLQALIDRSLDSGQRSWLLGLLAESQERAGSLPAAGRAFENSLALESDLYTSIALSDFLLRGGNNQKALTALEKAPETDAVLLRRATAYKRMGDERWKAIRSLLTERVAELVRRGDDPYLHGRELALTALWLDDDAASALKIATKNLQLQKEPIDWWIALASAAQTKDSAAQNALSAQLRATGLKDNRITGLLSKAAS</sequence>
<reference evidence="1 2" key="1">
    <citation type="submission" date="2020-04" db="EMBL/GenBank/DDBJ databases">
        <title>Complete genome of a Psychrophilic, Marine, Gas Vacuolate Bacterium Polaromonas vacuolata KCTC 22033T.</title>
        <authorList>
            <person name="Hwang K."/>
            <person name="Kim K.M."/>
        </authorList>
    </citation>
    <scope>NUCLEOTIDE SEQUENCE [LARGE SCALE GENOMIC DNA]</scope>
    <source>
        <strain evidence="1 2">KCTC 22033</strain>
    </source>
</reference>
<dbReference type="Proteomes" id="UP000502041">
    <property type="component" value="Chromosome"/>
</dbReference>
<accession>A0A6H2HCT7</accession>
<protein>
    <submittedName>
        <fullName evidence="1">Lipopolysaccharide assembly protein B</fullName>
    </submittedName>
</protein>
<dbReference type="InterPro" id="IPR011990">
    <property type="entry name" value="TPR-like_helical_dom_sf"/>
</dbReference>
<gene>
    <name evidence="1" type="primary">lapB_2</name>
    <name evidence="1" type="ORF">HC248_03018</name>
</gene>
<evidence type="ECO:0000313" key="1">
    <source>
        <dbReference type="EMBL" id="QJC57688.1"/>
    </source>
</evidence>
<dbReference type="SUPFAM" id="SSF48452">
    <property type="entry name" value="TPR-like"/>
    <property type="match status" value="1"/>
</dbReference>
<proteinExistence type="predicted"/>